<feature type="region of interest" description="Disordered" evidence="7">
    <location>
        <begin position="17"/>
        <end position="36"/>
    </location>
</feature>
<keyword evidence="2" id="KW-0645">Protease</keyword>
<keyword evidence="8" id="KW-0472">Membrane</keyword>
<gene>
    <name evidence="10" type="ORF">EVG20_g2537</name>
</gene>
<dbReference type="GO" id="GO:0004222">
    <property type="term" value="F:metalloendopeptidase activity"/>
    <property type="evidence" value="ECO:0007669"/>
    <property type="project" value="InterPro"/>
</dbReference>
<keyword evidence="3" id="KW-0479">Metal-binding</keyword>
<keyword evidence="4" id="KW-0378">Hydrolase</keyword>
<dbReference type="InterPro" id="IPR051156">
    <property type="entry name" value="Mito/Outer_Membr_Metalloprot"/>
</dbReference>
<dbReference type="PANTHER" id="PTHR22726">
    <property type="entry name" value="METALLOENDOPEPTIDASE OMA1"/>
    <property type="match status" value="1"/>
</dbReference>
<keyword evidence="11" id="KW-1185">Reference proteome</keyword>
<dbReference type="AlphaFoldDB" id="A0A4Y9Z8M2"/>
<evidence type="ECO:0000256" key="2">
    <source>
        <dbReference type="ARBA" id="ARBA00022670"/>
    </source>
</evidence>
<keyword evidence="6" id="KW-0482">Metalloprotease</keyword>
<dbReference type="InterPro" id="IPR001915">
    <property type="entry name" value="Peptidase_M48"/>
</dbReference>
<dbReference type="GO" id="GO:0006515">
    <property type="term" value="P:protein quality control for misfolded or incompletely synthesized proteins"/>
    <property type="evidence" value="ECO:0007669"/>
    <property type="project" value="TreeGrafter"/>
</dbReference>
<evidence type="ECO:0000256" key="4">
    <source>
        <dbReference type="ARBA" id="ARBA00022801"/>
    </source>
</evidence>
<dbReference type="PANTHER" id="PTHR22726:SF18">
    <property type="entry name" value="PEPTIDASE M48 DOMAIN-CONTAINING PROTEIN"/>
    <property type="match status" value="1"/>
</dbReference>
<dbReference type="GO" id="GO:0034982">
    <property type="term" value="P:mitochondrial protein processing"/>
    <property type="evidence" value="ECO:0007669"/>
    <property type="project" value="TreeGrafter"/>
</dbReference>
<dbReference type="OrthoDB" id="7464992at2759"/>
<keyword evidence="8" id="KW-0812">Transmembrane</keyword>
<dbReference type="Proteomes" id="UP000298327">
    <property type="component" value="Unassembled WGS sequence"/>
</dbReference>
<protein>
    <recommendedName>
        <fullName evidence="9">Peptidase M48 domain-containing protein</fullName>
    </recommendedName>
</protein>
<evidence type="ECO:0000256" key="6">
    <source>
        <dbReference type="ARBA" id="ARBA00023049"/>
    </source>
</evidence>
<reference evidence="10 11" key="1">
    <citation type="submission" date="2019-02" db="EMBL/GenBank/DDBJ databases">
        <title>Genome sequencing of the rare red list fungi Dentipellis fragilis.</title>
        <authorList>
            <person name="Buettner E."/>
            <person name="Kellner H."/>
        </authorList>
    </citation>
    <scope>NUCLEOTIDE SEQUENCE [LARGE SCALE GENOMIC DNA]</scope>
    <source>
        <strain evidence="10 11">DSM 105465</strain>
    </source>
</reference>
<dbReference type="EMBL" id="SEOQ01000100">
    <property type="protein sequence ID" value="TFY70470.1"/>
    <property type="molecule type" value="Genomic_DNA"/>
</dbReference>
<sequence length="588" mass="65858">MLSPLLRTQSHHLPVRNFHSAQRYPPKGHVPSLRRPPVTVKAEPRRLMETAIHYLPAAAMNFHSTRRNEALPILPLITILKASTALELARTAGRIALTLIPVILMKNHTSRKMLKHAEAVKQSNPDVVMPCGMGHIIEKKKHILRKIKLRTYLFHALIFTPFFIFWAAILASLERTPLTGRHVWRLILLSPQEEDEISAQLAGSGWYQAVGDIITKDTVPRLVPPSDWRFAWVRDTLRQLETVIPTLGHERLLGDAWLERGPDDSPLPPPTDYPLRPRPRGIELLRMFCHLSPNTASMSPHNIPGPPYSLIVVDDPNSCNAFSYGFGPDGAGGIVVFSGFLDSILRAHPAVEPQMRTHHNVPNSEETSWWSYLFGSFLTVTPPVQQYQPTQEQTAELAILLAHELSHLVLSHHLETLSSRTIVLPFVLSIFADVVRTLLFPVTMLLGPFVNDAVGQMGSTLGKGELSKLGEYCTSVTQEIEADIVSARLLAHAGFDARDAVQFWEQRRHADAASTAECTPGNAAEKYRKVDGLAMRIMGNDHPVDEVRVEKLRGELQRWRDEREREVAAQLQQHEAEVGGPEASQWHG</sequence>
<feature type="domain" description="Peptidase M48" evidence="9">
    <location>
        <begin position="300"/>
        <end position="554"/>
    </location>
</feature>
<name>A0A4Y9Z8M2_9AGAM</name>
<comment type="caution">
    <text evidence="10">The sequence shown here is derived from an EMBL/GenBank/DDBJ whole genome shotgun (WGS) entry which is preliminary data.</text>
</comment>
<evidence type="ECO:0000256" key="5">
    <source>
        <dbReference type="ARBA" id="ARBA00022833"/>
    </source>
</evidence>
<evidence type="ECO:0000259" key="9">
    <source>
        <dbReference type="Pfam" id="PF01435"/>
    </source>
</evidence>
<evidence type="ECO:0000256" key="3">
    <source>
        <dbReference type="ARBA" id="ARBA00022723"/>
    </source>
</evidence>
<feature type="transmembrane region" description="Helical" evidence="8">
    <location>
        <begin position="152"/>
        <end position="173"/>
    </location>
</feature>
<proteinExistence type="predicted"/>
<evidence type="ECO:0000313" key="10">
    <source>
        <dbReference type="EMBL" id="TFY70470.1"/>
    </source>
</evidence>
<evidence type="ECO:0000256" key="8">
    <source>
        <dbReference type="SAM" id="Phobius"/>
    </source>
</evidence>
<dbReference type="GO" id="GO:0046872">
    <property type="term" value="F:metal ion binding"/>
    <property type="evidence" value="ECO:0007669"/>
    <property type="project" value="UniProtKB-KW"/>
</dbReference>
<dbReference type="Pfam" id="PF01435">
    <property type="entry name" value="Peptidase_M48"/>
    <property type="match status" value="1"/>
</dbReference>
<organism evidence="10 11">
    <name type="scientific">Dentipellis fragilis</name>
    <dbReference type="NCBI Taxonomy" id="205917"/>
    <lineage>
        <taxon>Eukaryota</taxon>
        <taxon>Fungi</taxon>
        <taxon>Dikarya</taxon>
        <taxon>Basidiomycota</taxon>
        <taxon>Agaricomycotina</taxon>
        <taxon>Agaricomycetes</taxon>
        <taxon>Russulales</taxon>
        <taxon>Hericiaceae</taxon>
        <taxon>Dentipellis</taxon>
    </lineage>
</organism>
<evidence type="ECO:0000313" key="11">
    <source>
        <dbReference type="Proteomes" id="UP000298327"/>
    </source>
</evidence>
<keyword evidence="5" id="KW-0862">Zinc</keyword>
<dbReference type="GO" id="GO:0005743">
    <property type="term" value="C:mitochondrial inner membrane"/>
    <property type="evidence" value="ECO:0007669"/>
    <property type="project" value="TreeGrafter"/>
</dbReference>
<keyword evidence="8" id="KW-1133">Transmembrane helix</keyword>
<evidence type="ECO:0000256" key="7">
    <source>
        <dbReference type="SAM" id="MobiDB-lite"/>
    </source>
</evidence>
<accession>A0A4Y9Z8M2</accession>
<comment type="cofactor">
    <cofactor evidence="1">
        <name>Zn(2+)</name>
        <dbReference type="ChEBI" id="CHEBI:29105"/>
    </cofactor>
</comment>
<evidence type="ECO:0000256" key="1">
    <source>
        <dbReference type="ARBA" id="ARBA00001947"/>
    </source>
</evidence>